<dbReference type="Pfam" id="PF04715">
    <property type="entry name" value="Anth_synt_I_N"/>
    <property type="match status" value="1"/>
</dbReference>
<keyword evidence="6" id="KW-0289">Folate biosynthesis</keyword>
<evidence type="ECO:0000256" key="1">
    <source>
        <dbReference type="ARBA" id="ARBA00001000"/>
    </source>
</evidence>
<proteinExistence type="inferred from homology"/>
<gene>
    <name evidence="13" type="ORF">PISMIDRAFT_675642</name>
</gene>
<dbReference type="InterPro" id="IPR006805">
    <property type="entry name" value="Anth_synth_I_N"/>
</dbReference>
<evidence type="ECO:0000313" key="13">
    <source>
        <dbReference type="EMBL" id="KIK26719.1"/>
    </source>
</evidence>
<dbReference type="InterPro" id="IPR015890">
    <property type="entry name" value="Chorismate_C"/>
</dbReference>
<evidence type="ECO:0000259" key="11">
    <source>
        <dbReference type="Pfam" id="PF00425"/>
    </source>
</evidence>
<dbReference type="CDD" id="cd01743">
    <property type="entry name" value="GATase1_Anthranilate_Synthase"/>
    <property type="match status" value="1"/>
</dbReference>
<dbReference type="PANTHER" id="PTHR11236:SF18">
    <property type="entry name" value="AMINODEOXYCHORISMATE SYNTHASE"/>
    <property type="match status" value="1"/>
</dbReference>
<dbReference type="UniPathway" id="UPA00077">
    <property type="reaction ID" value="UER00149"/>
</dbReference>
<dbReference type="GO" id="GO:0000162">
    <property type="term" value="P:L-tryptophan biosynthetic process"/>
    <property type="evidence" value="ECO:0007669"/>
    <property type="project" value="TreeGrafter"/>
</dbReference>
<dbReference type="GO" id="GO:0046656">
    <property type="term" value="P:folic acid biosynthetic process"/>
    <property type="evidence" value="ECO:0007669"/>
    <property type="project" value="UniProtKB-KW"/>
</dbReference>
<comment type="pathway">
    <text evidence="2">Cofactor biosynthesis; tetrahydrofolate biosynthesis; 4-aminobenzoate from chorismate: step 1/2.</text>
</comment>
<organism evidence="13 14">
    <name type="scientific">Pisolithus microcarpus 441</name>
    <dbReference type="NCBI Taxonomy" id="765257"/>
    <lineage>
        <taxon>Eukaryota</taxon>
        <taxon>Fungi</taxon>
        <taxon>Dikarya</taxon>
        <taxon>Basidiomycota</taxon>
        <taxon>Agaricomycotina</taxon>
        <taxon>Agaricomycetes</taxon>
        <taxon>Agaricomycetidae</taxon>
        <taxon>Boletales</taxon>
        <taxon>Sclerodermatineae</taxon>
        <taxon>Pisolithaceae</taxon>
        <taxon>Pisolithus</taxon>
    </lineage>
</organism>
<dbReference type="PRINTS" id="PR00096">
    <property type="entry name" value="GATASE"/>
</dbReference>
<dbReference type="PRINTS" id="PR00097">
    <property type="entry name" value="ANTSNTHASEII"/>
</dbReference>
<keyword evidence="7" id="KW-0315">Glutamine amidotransferase</keyword>
<dbReference type="AlphaFoldDB" id="A0A0C9ZL94"/>
<feature type="domain" description="Glutamine amidotransferase" evidence="10">
    <location>
        <begin position="9"/>
        <end position="202"/>
    </location>
</feature>
<evidence type="ECO:0000256" key="9">
    <source>
        <dbReference type="ARBA" id="ARBA00031904"/>
    </source>
</evidence>
<dbReference type="EC" id="2.6.1.85" evidence="4"/>
<evidence type="ECO:0000256" key="3">
    <source>
        <dbReference type="ARBA" id="ARBA00005970"/>
    </source>
</evidence>
<dbReference type="OrthoDB" id="64220at2759"/>
<dbReference type="PANTHER" id="PTHR11236">
    <property type="entry name" value="AMINOBENZOATE/ANTHRANILATE SYNTHASE"/>
    <property type="match status" value="1"/>
</dbReference>
<dbReference type="Gene3D" id="3.60.120.10">
    <property type="entry name" value="Anthranilate synthase"/>
    <property type="match status" value="1"/>
</dbReference>
<dbReference type="InterPro" id="IPR010117">
    <property type="entry name" value="PabB_fungal"/>
</dbReference>
<sequence>MSPATERVLLVDSYDSFTFNLAALCRRAVPDCSIHIIKNDQLTFADLLSYTDYFSAIIVGPGPGSPDIPEDIGAANHLWRVDNTHLVPIFGVCLGLQSLATQYGGIIKRLPVVKHGQVSVVEHTGGDIFKGVGVVKAVRYHSLHADLTGNEDLEELAWTFDNDENTRIVMALKHSKRPFWAVQYHPESVLTEGGGIEVMFNFWCLARSWNAARNRSLLPWDGKASTVFGSPWPNLLLPSISKYCTDSRTVLTTTLHLPDLNAVTICELFNVTNDKSPFVMLESAAAPGRYTIIGCLHTTSPHITYSVGNDFLHLQQGESCARIPLGSRDVWSWVSAFMNQRKASGGLSNLPFWGGLVGYMSYEIGVESLSIPITAAGERPRHPDMNLVFVERSIILDSNDGTVYLQSILEGDHKWLADTTELLRSAAQRHSTPSTNGTHSSVDARATFSLPDGETYKSRVSICQEHLYAGESYELCLTAPTRITLRDLPWAASETQSPSWERYKLLRKLNPAPHAGYLRLHPTTLVASSPERFLSFSRPPGATFQLRPIKGTVRKGPDITRAVAEKELRGSPKEVAGNLMIVDLIRHDLHAVVGQDVDVKQFCTVEEYSTVWQLVSVIEGKVGDTVDAPDSHRANGALGWELLRRSLPPGSMTGAPKKRSVEILRTLEDSERNVYSGAFGYWCVSGAGDWSVTIRSCFKYDGRYSCKHTTEAPPPDDRAEEWVIGAGGAITALSDPEKEWEEMLIKLRSVLRVFGYPASREN</sequence>
<dbReference type="InterPro" id="IPR006221">
    <property type="entry name" value="TrpG/PapA_dom"/>
</dbReference>
<dbReference type="Proteomes" id="UP000054018">
    <property type="component" value="Unassembled WGS sequence"/>
</dbReference>
<evidence type="ECO:0000256" key="5">
    <source>
        <dbReference type="ARBA" id="ARBA00022679"/>
    </source>
</evidence>
<dbReference type="EMBL" id="KN833700">
    <property type="protein sequence ID" value="KIK26719.1"/>
    <property type="molecule type" value="Genomic_DNA"/>
</dbReference>
<protein>
    <recommendedName>
        <fullName evidence="4">aminodeoxychorismate synthase</fullName>
        <ecNumber evidence="4">2.6.1.85</ecNumber>
    </recommendedName>
    <alternativeName>
        <fullName evidence="8">Para-aminobenzoate synthase</fullName>
    </alternativeName>
    <alternativeName>
        <fullName evidence="9">p-aminobenzoic acid synthase</fullName>
    </alternativeName>
</protein>
<dbReference type="NCBIfam" id="TIGR00566">
    <property type="entry name" value="trpG_papA"/>
    <property type="match status" value="1"/>
</dbReference>
<comment type="similarity">
    <text evidence="3">In the C-terminal section; belongs to the anthranilate synthase component I family.</text>
</comment>
<evidence type="ECO:0000256" key="6">
    <source>
        <dbReference type="ARBA" id="ARBA00022909"/>
    </source>
</evidence>
<accession>A0A0C9ZL94</accession>
<feature type="domain" description="Anthranilate synthase component I N-terminal" evidence="12">
    <location>
        <begin position="264"/>
        <end position="405"/>
    </location>
</feature>
<dbReference type="InterPro" id="IPR029062">
    <property type="entry name" value="Class_I_gatase-like"/>
</dbReference>
<dbReference type="GO" id="GO:0005737">
    <property type="term" value="C:cytoplasm"/>
    <property type="evidence" value="ECO:0007669"/>
    <property type="project" value="TreeGrafter"/>
</dbReference>
<dbReference type="SUPFAM" id="SSF56322">
    <property type="entry name" value="ADC synthase"/>
    <property type="match status" value="1"/>
</dbReference>
<evidence type="ECO:0000256" key="8">
    <source>
        <dbReference type="ARBA" id="ARBA00031329"/>
    </source>
</evidence>
<name>A0A0C9ZL94_9AGAM</name>
<evidence type="ECO:0000256" key="7">
    <source>
        <dbReference type="ARBA" id="ARBA00022962"/>
    </source>
</evidence>
<dbReference type="GO" id="GO:0046654">
    <property type="term" value="P:tetrahydrofolate biosynthetic process"/>
    <property type="evidence" value="ECO:0007669"/>
    <property type="project" value="UniProtKB-UniPathway"/>
</dbReference>
<keyword evidence="5" id="KW-0808">Transferase</keyword>
<dbReference type="PROSITE" id="PS51273">
    <property type="entry name" value="GATASE_TYPE_1"/>
    <property type="match status" value="1"/>
</dbReference>
<dbReference type="SUPFAM" id="SSF52317">
    <property type="entry name" value="Class I glutamine amidotransferase-like"/>
    <property type="match status" value="1"/>
</dbReference>
<evidence type="ECO:0000259" key="10">
    <source>
        <dbReference type="Pfam" id="PF00117"/>
    </source>
</evidence>
<comment type="catalytic activity">
    <reaction evidence="1">
        <text>chorismate + L-glutamine = 4-amino-4-deoxychorismate + L-glutamate</text>
        <dbReference type="Rhea" id="RHEA:11672"/>
        <dbReference type="ChEBI" id="CHEBI:29748"/>
        <dbReference type="ChEBI" id="CHEBI:29985"/>
        <dbReference type="ChEBI" id="CHEBI:58359"/>
        <dbReference type="ChEBI" id="CHEBI:58406"/>
        <dbReference type="EC" id="2.6.1.85"/>
    </reaction>
</comment>
<dbReference type="InterPro" id="IPR017926">
    <property type="entry name" value="GATASE"/>
</dbReference>
<dbReference type="STRING" id="765257.A0A0C9ZL94"/>
<keyword evidence="14" id="KW-1185">Reference proteome</keyword>
<feature type="domain" description="Chorismate-utilising enzyme C-terminal" evidence="11">
    <location>
        <begin position="454"/>
        <end position="746"/>
    </location>
</feature>
<dbReference type="InterPro" id="IPR019999">
    <property type="entry name" value="Anth_synth_I-like"/>
</dbReference>
<dbReference type="Gene3D" id="3.40.50.880">
    <property type="match status" value="1"/>
</dbReference>
<evidence type="ECO:0000313" key="14">
    <source>
        <dbReference type="Proteomes" id="UP000054018"/>
    </source>
</evidence>
<evidence type="ECO:0000256" key="2">
    <source>
        <dbReference type="ARBA" id="ARBA00005009"/>
    </source>
</evidence>
<evidence type="ECO:0000256" key="4">
    <source>
        <dbReference type="ARBA" id="ARBA00013139"/>
    </source>
</evidence>
<dbReference type="NCBIfam" id="TIGR01823">
    <property type="entry name" value="PabB-fungal"/>
    <property type="match status" value="1"/>
</dbReference>
<dbReference type="GO" id="GO:0046820">
    <property type="term" value="F:4-amino-4-deoxychorismate synthase activity"/>
    <property type="evidence" value="ECO:0007669"/>
    <property type="project" value="UniProtKB-EC"/>
</dbReference>
<dbReference type="HOGENOM" id="CLU_006493_0_0_1"/>
<dbReference type="GO" id="GO:0008153">
    <property type="term" value="P:4-aminobenzoate biosynthetic process"/>
    <property type="evidence" value="ECO:0007669"/>
    <property type="project" value="TreeGrafter"/>
</dbReference>
<dbReference type="InterPro" id="IPR005801">
    <property type="entry name" value="ADC_synthase"/>
</dbReference>
<reference evidence="13 14" key="1">
    <citation type="submission" date="2014-04" db="EMBL/GenBank/DDBJ databases">
        <authorList>
            <consortium name="DOE Joint Genome Institute"/>
            <person name="Kuo A."/>
            <person name="Kohler A."/>
            <person name="Costa M.D."/>
            <person name="Nagy L.G."/>
            <person name="Floudas D."/>
            <person name="Copeland A."/>
            <person name="Barry K.W."/>
            <person name="Cichocki N."/>
            <person name="Veneault-Fourrey C."/>
            <person name="LaButti K."/>
            <person name="Lindquist E.A."/>
            <person name="Lipzen A."/>
            <person name="Lundell T."/>
            <person name="Morin E."/>
            <person name="Murat C."/>
            <person name="Sun H."/>
            <person name="Tunlid A."/>
            <person name="Henrissat B."/>
            <person name="Grigoriev I.V."/>
            <person name="Hibbett D.S."/>
            <person name="Martin F."/>
            <person name="Nordberg H.P."/>
            <person name="Cantor M.N."/>
            <person name="Hua S.X."/>
        </authorList>
    </citation>
    <scope>NUCLEOTIDE SEQUENCE [LARGE SCALE GENOMIC DNA]</scope>
    <source>
        <strain evidence="13 14">441</strain>
    </source>
</reference>
<dbReference type="Pfam" id="PF00117">
    <property type="entry name" value="GATase"/>
    <property type="match status" value="1"/>
</dbReference>
<evidence type="ECO:0000259" key="12">
    <source>
        <dbReference type="Pfam" id="PF04715"/>
    </source>
</evidence>
<dbReference type="Pfam" id="PF00425">
    <property type="entry name" value="Chorismate_bind"/>
    <property type="match status" value="1"/>
</dbReference>
<reference evidence="14" key="2">
    <citation type="submission" date="2015-01" db="EMBL/GenBank/DDBJ databases">
        <title>Evolutionary Origins and Diversification of the Mycorrhizal Mutualists.</title>
        <authorList>
            <consortium name="DOE Joint Genome Institute"/>
            <consortium name="Mycorrhizal Genomics Consortium"/>
            <person name="Kohler A."/>
            <person name="Kuo A."/>
            <person name="Nagy L.G."/>
            <person name="Floudas D."/>
            <person name="Copeland A."/>
            <person name="Barry K.W."/>
            <person name="Cichocki N."/>
            <person name="Veneault-Fourrey C."/>
            <person name="LaButti K."/>
            <person name="Lindquist E.A."/>
            <person name="Lipzen A."/>
            <person name="Lundell T."/>
            <person name="Morin E."/>
            <person name="Murat C."/>
            <person name="Riley R."/>
            <person name="Ohm R."/>
            <person name="Sun H."/>
            <person name="Tunlid A."/>
            <person name="Henrissat B."/>
            <person name="Grigoriev I.V."/>
            <person name="Hibbett D.S."/>
            <person name="Martin F."/>
        </authorList>
    </citation>
    <scope>NUCLEOTIDE SEQUENCE [LARGE SCALE GENOMIC DNA]</scope>
    <source>
        <strain evidence="14">441</strain>
    </source>
</reference>